<keyword evidence="6" id="KW-1185">Reference proteome</keyword>
<feature type="domain" description="Acyl-CoA thioester hydrolase/bile acid-CoA amino acid N-acetyltransferase" evidence="3">
    <location>
        <begin position="13"/>
        <end position="134"/>
    </location>
</feature>
<dbReference type="STRING" id="1611254.A0A2G5T913"/>
<dbReference type="Pfam" id="PF04775">
    <property type="entry name" value="Bile_Hydr_Trans"/>
    <property type="match status" value="1"/>
</dbReference>
<comment type="caution">
    <text evidence="5">The sequence shown here is derived from an EMBL/GenBank/DDBJ whole genome shotgun (WGS) entry which is preliminary data.</text>
</comment>
<dbReference type="Gene3D" id="3.40.50.1820">
    <property type="entry name" value="alpha/beta hydrolase"/>
    <property type="match status" value="1"/>
</dbReference>
<dbReference type="GO" id="GO:0006637">
    <property type="term" value="P:acyl-CoA metabolic process"/>
    <property type="evidence" value="ECO:0007669"/>
    <property type="project" value="InterPro"/>
</dbReference>
<evidence type="ECO:0000256" key="2">
    <source>
        <dbReference type="PIRSR" id="PIRSR016521-1"/>
    </source>
</evidence>
<sequence>MLHVDKVDSLLTEKVRISASGLNEFECYQIRLLLHSDQGILRSFCVVRSDGLGEIDLESDKPIRGTYHDVDPMGLFLTLLRTDDVQYGAYVRNPDAKPYYYTLKLLSNSDELLDQVHLKKRWCHPSVEQIQISQDGIYGTIFKPPGPGPFPCIIDTPVISGKIYKGHAALFASEGYLTYCFPMFDEPGLPEKMFDVDVEYLSRQINLVQSLPYCSDKIGLYGNSFAGTVAMHLATRHPELSAVVSVNGPEAFYRETGFMKEDGEPIHCEKLNNSLSVPYNGVLRQTEVFKDVFRRLTEETSIKWDRISRSVPFRLVASLDDWLLCGVTNGNNIREHLRKTGHRVEIDFVPGGHTIIIPYQPHQWFAFNKFIRVLLGFGGENYLHSKSQVKVWEGHLKFFNKNLGTSQKLMDYKRATRIIMMADKNNSKL</sequence>
<dbReference type="FunFam" id="2.60.40.2240:FF:000003">
    <property type="entry name" value="Protein CBG04103"/>
    <property type="match status" value="1"/>
</dbReference>
<dbReference type="AlphaFoldDB" id="A0A2G5T913"/>
<protein>
    <recommendedName>
        <fullName evidence="7">BAAT/Acyl-CoA thioester hydrolase C-terminal domain-containing protein</fullName>
    </recommendedName>
</protein>
<dbReference type="SUPFAM" id="SSF53474">
    <property type="entry name" value="alpha/beta-Hydrolases"/>
    <property type="match status" value="1"/>
</dbReference>
<dbReference type="InterPro" id="IPR006862">
    <property type="entry name" value="Thio_Ohase/aa_AcTrfase"/>
</dbReference>
<comment type="similarity">
    <text evidence="1">Belongs to the C/M/P thioester hydrolase family.</text>
</comment>
<dbReference type="Pfam" id="PF08840">
    <property type="entry name" value="BAAT_C"/>
    <property type="match status" value="1"/>
</dbReference>
<feature type="active site" description="Charge relay system" evidence="2">
    <location>
        <position position="353"/>
    </location>
</feature>
<dbReference type="InterPro" id="IPR042490">
    <property type="entry name" value="Thio_Ohase/BAAT_N"/>
</dbReference>
<evidence type="ECO:0008006" key="7">
    <source>
        <dbReference type="Google" id="ProtNLM"/>
    </source>
</evidence>
<feature type="active site" description="Charge relay system" evidence="2">
    <location>
        <position position="321"/>
    </location>
</feature>
<dbReference type="EMBL" id="PDUG01000005">
    <property type="protein sequence ID" value="PIC23874.1"/>
    <property type="molecule type" value="Genomic_DNA"/>
</dbReference>
<dbReference type="InterPro" id="IPR014940">
    <property type="entry name" value="BAAT_C"/>
</dbReference>
<evidence type="ECO:0000259" key="3">
    <source>
        <dbReference type="Pfam" id="PF04775"/>
    </source>
</evidence>
<dbReference type="OrthoDB" id="6347013at2759"/>
<dbReference type="GO" id="GO:0047617">
    <property type="term" value="F:fatty acyl-CoA hydrolase activity"/>
    <property type="evidence" value="ECO:0007669"/>
    <property type="project" value="TreeGrafter"/>
</dbReference>
<evidence type="ECO:0000313" key="6">
    <source>
        <dbReference type="Proteomes" id="UP000230233"/>
    </source>
</evidence>
<organism evidence="5 6">
    <name type="scientific">Caenorhabditis nigoni</name>
    <dbReference type="NCBI Taxonomy" id="1611254"/>
    <lineage>
        <taxon>Eukaryota</taxon>
        <taxon>Metazoa</taxon>
        <taxon>Ecdysozoa</taxon>
        <taxon>Nematoda</taxon>
        <taxon>Chromadorea</taxon>
        <taxon>Rhabditida</taxon>
        <taxon>Rhabditina</taxon>
        <taxon>Rhabditomorpha</taxon>
        <taxon>Rhabditoidea</taxon>
        <taxon>Rhabditidae</taxon>
        <taxon>Peloderinae</taxon>
        <taxon>Caenorhabditis</taxon>
    </lineage>
</organism>
<dbReference type="GO" id="GO:0006631">
    <property type="term" value="P:fatty acid metabolic process"/>
    <property type="evidence" value="ECO:0007669"/>
    <property type="project" value="TreeGrafter"/>
</dbReference>
<dbReference type="InterPro" id="IPR029058">
    <property type="entry name" value="AB_hydrolase_fold"/>
</dbReference>
<proteinExistence type="inferred from homology"/>
<dbReference type="PANTHER" id="PTHR10824:SF8">
    <property type="entry name" value="BAAT_C DOMAIN-CONTAINING PROTEIN"/>
    <property type="match status" value="1"/>
</dbReference>
<name>A0A2G5T913_9PELO</name>
<reference evidence="6" key="1">
    <citation type="submission" date="2017-10" db="EMBL/GenBank/DDBJ databases">
        <title>Rapid genome shrinkage in a self-fertile nematode reveals novel sperm competition proteins.</title>
        <authorList>
            <person name="Yin D."/>
            <person name="Schwarz E.M."/>
            <person name="Thomas C.G."/>
            <person name="Felde R.L."/>
            <person name="Korf I.F."/>
            <person name="Cutter A.D."/>
            <person name="Schartner C.M."/>
            <person name="Ralston E.J."/>
            <person name="Meyer B.J."/>
            <person name="Haag E.S."/>
        </authorList>
    </citation>
    <scope>NUCLEOTIDE SEQUENCE [LARGE SCALE GENOMIC DNA]</scope>
    <source>
        <strain evidence="6">JU1422</strain>
    </source>
</reference>
<evidence type="ECO:0000259" key="4">
    <source>
        <dbReference type="Pfam" id="PF08840"/>
    </source>
</evidence>
<evidence type="ECO:0000256" key="1">
    <source>
        <dbReference type="ARBA" id="ARBA00006538"/>
    </source>
</evidence>
<accession>A0A2G5T913</accession>
<dbReference type="PANTHER" id="PTHR10824">
    <property type="entry name" value="ACYL-COENZYME A THIOESTERASE-RELATED"/>
    <property type="match status" value="1"/>
</dbReference>
<dbReference type="InterPro" id="IPR016662">
    <property type="entry name" value="Acyl-CoA_thioEstase_long-chain"/>
</dbReference>
<dbReference type="Gene3D" id="2.60.40.2240">
    <property type="entry name" value="Acyl-CoA thioester hydrolase/BAAT N-terminal domain"/>
    <property type="match status" value="1"/>
</dbReference>
<feature type="domain" description="BAAT/Acyl-CoA thioester hydrolase C-terminal" evidence="4">
    <location>
        <begin position="196"/>
        <end position="404"/>
    </location>
</feature>
<dbReference type="FunFam" id="3.40.50.1820:FF:000024">
    <property type="entry name" value="acyl-coenzyme A thioesterase 4"/>
    <property type="match status" value="1"/>
</dbReference>
<dbReference type="Proteomes" id="UP000230233">
    <property type="component" value="Chromosome V"/>
</dbReference>
<feature type="active site" description="Charge relay system" evidence="2">
    <location>
        <position position="224"/>
    </location>
</feature>
<dbReference type="PIRSF" id="PIRSF016521">
    <property type="entry name" value="Acyl-CoA_hydro"/>
    <property type="match status" value="1"/>
</dbReference>
<evidence type="ECO:0000313" key="5">
    <source>
        <dbReference type="EMBL" id="PIC23874.1"/>
    </source>
</evidence>
<gene>
    <name evidence="5" type="primary">Cnig_chr_V.g17417</name>
    <name evidence="5" type="ORF">B9Z55_017417</name>
</gene>